<keyword evidence="4" id="KW-1185">Reference proteome</keyword>
<evidence type="ECO:0000313" key="3">
    <source>
        <dbReference type="EMBL" id="KOX72940.1"/>
    </source>
</evidence>
<organism evidence="3 4">
    <name type="scientific">Melipona quadrifasciata</name>
    <dbReference type="NCBI Taxonomy" id="166423"/>
    <lineage>
        <taxon>Eukaryota</taxon>
        <taxon>Metazoa</taxon>
        <taxon>Ecdysozoa</taxon>
        <taxon>Arthropoda</taxon>
        <taxon>Hexapoda</taxon>
        <taxon>Insecta</taxon>
        <taxon>Pterygota</taxon>
        <taxon>Neoptera</taxon>
        <taxon>Endopterygota</taxon>
        <taxon>Hymenoptera</taxon>
        <taxon>Apocrita</taxon>
        <taxon>Aculeata</taxon>
        <taxon>Apoidea</taxon>
        <taxon>Anthophila</taxon>
        <taxon>Apidae</taxon>
        <taxon>Melipona</taxon>
    </lineage>
</organism>
<sequence>MYYRGMYHHCLYRKKVKHKLWLPFSTQDSLRLEKVHNSNEIILETMVNTDGGYDVYILHRQRFPVFWTGEPTEVRRCSWSFKAPTESKYISHNSPNLQEEYKQTYLPNNWNRIIDLNNGEYLIPHSATVQIHYLTTTASWDNSAGTGSRSRVIVQSSIEPPVNRESRKVEVLSISRHTSFQSKGTGIDGKPQTITLDNIPTLQHFTNDIFFYTSPIYRQTIMDATGANYYNATSESGHYQSRQPPLRNSNLTTQC</sequence>
<dbReference type="PANTHER" id="PTHR23509">
    <property type="entry name" value="PA-PL1 PHOSPHOLIPASE FAMILY"/>
    <property type="match status" value="1"/>
</dbReference>
<dbReference type="OrthoDB" id="69269at2759"/>
<dbReference type="AlphaFoldDB" id="A0A0M8ZX69"/>
<feature type="domain" description="SEC23-DDH2 WWE" evidence="2">
    <location>
        <begin position="81"/>
        <end position="153"/>
    </location>
</feature>
<reference evidence="3 4" key="1">
    <citation type="submission" date="2015-07" db="EMBL/GenBank/DDBJ databases">
        <title>The genome of Melipona quadrifasciata.</title>
        <authorList>
            <person name="Pan H."/>
            <person name="Kapheim K."/>
        </authorList>
    </citation>
    <scope>NUCLEOTIDE SEQUENCE [LARGE SCALE GENOMIC DNA]</scope>
    <source>
        <strain evidence="3">0111107301</strain>
        <tissue evidence="3">Whole body</tissue>
    </source>
</reference>
<dbReference type="GO" id="GO:0004620">
    <property type="term" value="F:phospholipase activity"/>
    <property type="evidence" value="ECO:0007669"/>
    <property type="project" value="TreeGrafter"/>
</dbReference>
<evidence type="ECO:0000256" key="1">
    <source>
        <dbReference type="SAM" id="MobiDB-lite"/>
    </source>
</evidence>
<dbReference type="Proteomes" id="UP000053105">
    <property type="component" value="Unassembled WGS sequence"/>
</dbReference>
<evidence type="ECO:0000313" key="4">
    <source>
        <dbReference type="Proteomes" id="UP000053105"/>
    </source>
</evidence>
<dbReference type="Pfam" id="PF23464">
    <property type="entry name" value="WWE_3"/>
    <property type="match status" value="1"/>
</dbReference>
<evidence type="ECO:0000259" key="2">
    <source>
        <dbReference type="Pfam" id="PF23464"/>
    </source>
</evidence>
<feature type="region of interest" description="Disordered" evidence="1">
    <location>
        <begin position="234"/>
        <end position="255"/>
    </location>
</feature>
<dbReference type="STRING" id="166423.A0A0M8ZX69"/>
<dbReference type="GO" id="GO:0005737">
    <property type="term" value="C:cytoplasm"/>
    <property type="evidence" value="ECO:0007669"/>
    <property type="project" value="TreeGrafter"/>
</dbReference>
<dbReference type="PANTHER" id="PTHR23509:SF10">
    <property type="entry name" value="LD21067P"/>
    <property type="match status" value="1"/>
</dbReference>
<proteinExistence type="predicted"/>
<accession>A0A0M8ZX69</accession>
<gene>
    <name evidence="3" type="ORF">WN51_01870</name>
</gene>
<dbReference type="EMBL" id="KQ435810">
    <property type="protein sequence ID" value="KOX72940.1"/>
    <property type="molecule type" value="Genomic_DNA"/>
</dbReference>
<name>A0A0M8ZX69_9HYME</name>
<dbReference type="InterPro" id="IPR057825">
    <property type="entry name" value="WWE_SEC23-DDH2"/>
</dbReference>
<protein>
    <submittedName>
        <fullName evidence="3">SEC23-interacting protein</fullName>
    </submittedName>
</protein>
<dbReference type="InterPro" id="IPR058055">
    <property type="entry name" value="PA-PLA1"/>
</dbReference>